<feature type="compositionally biased region" description="Polar residues" evidence="1">
    <location>
        <begin position="184"/>
        <end position="193"/>
    </location>
</feature>
<protein>
    <submittedName>
        <fullName evidence="3">Uncharacterized protein</fullName>
    </submittedName>
</protein>
<reference evidence="3" key="1">
    <citation type="submission" date="2019-10" db="EMBL/GenBank/DDBJ databases">
        <authorList>
            <consortium name="DOE Joint Genome Institute"/>
            <person name="Kuo A."/>
            <person name="Miyauchi S."/>
            <person name="Kiss E."/>
            <person name="Drula E."/>
            <person name="Kohler A."/>
            <person name="Sanchez-Garcia M."/>
            <person name="Andreopoulos B."/>
            <person name="Barry K.W."/>
            <person name="Bonito G."/>
            <person name="Buee M."/>
            <person name="Carver A."/>
            <person name="Chen C."/>
            <person name="Cichocki N."/>
            <person name="Clum A."/>
            <person name="Culley D."/>
            <person name="Crous P.W."/>
            <person name="Fauchery L."/>
            <person name="Girlanda M."/>
            <person name="Hayes R."/>
            <person name="Keri Z."/>
            <person name="LaButti K."/>
            <person name="Lipzen A."/>
            <person name="Lombard V."/>
            <person name="Magnuson J."/>
            <person name="Maillard F."/>
            <person name="Morin E."/>
            <person name="Murat C."/>
            <person name="Nolan M."/>
            <person name="Ohm R."/>
            <person name="Pangilinan J."/>
            <person name="Pereira M."/>
            <person name="Perotto S."/>
            <person name="Peter M."/>
            <person name="Riley R."/>
            <person name="Sitrit Y."/>
            <person name="Stielow B."/>
            <person name="Szollosi G."/>
            <person name="Zifcakova L."/>
            <person name="Stursova M."/>
            <person name="Spatafora J.W."/>
            <person name="Tedersoo L."/>
            <person name="Vaario L.-M."/>
            <person name="Yamada A."/>
            <person name="Yan M."/>
            <person name="Wang P."/>
            <person name="Xu J."/>
            <person name="Bruns T."/>
            <person name="Baldrian P."/>
            <person name="Vilgalys R."/>
            <person name="Henrissat B."/>
            <person name="Grigoriev I.V."/>
            <person name="Hibbett D."/>
            <person name="Nagy L.G."/>
            <person name="Martin F.M."/>
        </authorList>
    </citation>
    <scope>NUCLEOTIDE SEQUENCE</scope>
    <source>
        <strain evidence="3">Prilba</strain>
    </source>
</reference>
<comment type="caution">
    <text evidence="3">The sequence shown here is derived from an EMBL/GenBank/DDBJ whole genome shotgun (WGS) entry which is preliminary data.</text>
</comment>
<dbReference type="AlphaFoldDB" id="A0A9P5N3D2"/>
<evidence type="ECO:0000256" key="2">
    <source>
        <dbReference type="SAM" id="SignalP"/>
    </source>
</evidence>
<evidence type="ECO:0000256" key="1">
    <source>
        <dbReference type="SAM" id="MobiDB-lite"/>
    </source>
</evidence>
<keyword evidence="4" id="KW-1185">Reference proteome</keyword>
<dbReference type="Proteomes" id="UP000759537">
    <property type="component" value="Unassembled WGS sequence"/>
</dbReference>
<feature type="chain" id="PRO_5040261129" evidence="2">
    <location>
        <begin position="21"/>
        <end position="351"/>
    </location>
</feature>
<evidence type="ECO:0000313" key="3">
    <source>
        <dbReference type="EMBL" id="KAF8485383.1"/>
    </source>
</evidence>
<sequence length="351" mass="38416">MGLFYIATACLRHFLQLLLALLDDESSQGPLLGRFSPSAVEMVPVQNTISHESEPSTTVLPSSASHRFNIAPNHAPAAALPSNFKPQYEYVCHTPTRNAKAHHQQLSKPEPYILGDRLMRAMEEETMHHHHHHHIEPSLSFALCQPPCDLPMLLNSELPPGSCTSMSVSSRSSMVSTPVLPSWSPGTPITPTRQPRRKGSAGGSGKLVGLGIQILYDGDRSRQLDGLGLVSSRMTEPDTVVEEEDLGVPSRILLEEIYNTFTSPEALEAAAPFPVTVEKDLVDEDVFDVAAQGPNAMSTPCKKRSRLSYGLPTAASIRRGRRVCIVERDDEDESRSSDSSGGSCQRPAWRY</sequence>
<dbReference type="OrthoDB" id="3215189at2759"/>
<dbReference type="EMBL" id="WHVB01000003">
    <property type="protein sequence ID" value="KAF8485383.1"/>
    <property type="molecule type" value="Genomic_DNA"/>
</dbReference>
<evidence type="ECO:0000313" key="4">
    <source>
        <dbReference type="Proteomes" id="UP000759537"/>
    </source>
</evidence>
<name>A0A9P5N3D2_9AGAM</name>
<proteinExistence type="predicted"/>
<reference evidence="3" key="2">
    <citation type="journal article" date="2020" name="Nat. Commun.">
        <title>Large-scale genome sequencing of mycorrhizal fungi provides insights into the early evolution of symbiotic traits.</title>
        <authorList>
            <person name="Miyauchi S."/>
            <person name="Kiss E."/>
            <person name="Kuo A."/>
            <person name="Drula E."/>
            <person name="Kohler A."/>
            <person name="Sanchez-Garcia M."/>
            <person name="Morin E."/>
            <person name="Andreopoulos B."/>
            <person name="Barry K.W."/>
            <person name="Bonito G."/>
            <person name="Buee M."/>
            <person name="Carver A."/>
            <person name="Chen C."/>
            <person name="Cichocki N."/>
            <person name="Clum A."/>
            <person name="Culley D."/>
            <person name="Crous P.W."/>
            <person name="Fauchery L."/>
            <person name="Girlanda M."/>
            <person name="Hayes R.D."/>
            <person name="Keri Z."/>
            <person name="LaButti K."/>
            <person name="Lipzen A."/>
            <person name="Lombard V."/>
            <person name="Magnuson J."/>
            <person name="Maillard F."/>
            <person name="Murat C."/>
            <person name="Nolan M."/>
            <person name="Ohm R.A."/>
            <person name="Pangilinan J."/>
            <person name="Pereira M.F."/>
            <person name="Perotto S."/>
            <person name="Peter M."/>
            <person name="Pfister S."/>
            <person name="Riley R."/>
            <person name="Sitrit Y."/>
            <person name="Stielow J.B."/>
            <person name="Szollosi G."/>
            <person name="Zifcakova L."/>
            <person name="Stursova M."/>
            <person name="Spatafora J.W."/>
            <person name="Tedersoo L."/>
            <person name="Vaario L.M."/>
            <person name="Yamada A."/>
            <person name="Yan M."/>
            <person name="Wang P."/>
            <person name="Xu J."/>
            <person name="Bruns T."/>
            <person name="Baldrian P."/>
            <person name="Vilgalys R."/>
            <person name="Dunand C."/>
            <person name="Henrissat B."/>
            <person name="Grigoriev I.V."/>
            <person name="Hibbett D."/>
            <person name="Nagy L.G."/>
            <person name="Martin F.M."/>
        </authorList>
    </citation>
    <scope>NUCLEOTIDE SEQUENCE</scope>
    <source>
        <strain evidence="3">Prilba</strain>
    </source>
</reference>
<keyword evidence="2" id="KW-0732">Signal</keyword>
<feature type="region of interest" description="Disordered" evidence="1">
    <location>
        <begin position="327"/>
        <end position="351"/>
    </location>
</feature>
<feature type="region of interest" description="Disordered" evidence="1">
    <location>
        <begin position="175"/>
        <end position="204"/>
    </location>
</feature>
<gene>
    <name evidence="3" type="ORF">DFH94DRAFT_275807</name>
</gene>
<accession>A0A9P5N3D2</accession>
<feature type="signal peptide" evidence="2">
    <location>
        <begin position="1"/>
        <end position="20"/>
    </location>
</feature>
<organism evidence="3 4">
    <name type="scientific">Russula ochroleuca</name>
    <dbReference type="NCBI Taxonomy" id="152965"/>
    <lineage>
        <taxon>Eukaryota</taxon>
        <taxon>Fungi</taxon>
        <taxon>Dikarya</taxon>
        <taxon>Basidiomycota</taxon>
        <taxon>Agaricomycotina</taxon>
        <taxon>Agaricomycetes</taxon>
        <taxon>Russulales</taxon>
        <taxon>Russulaceae</taxon>
        <taxon>Russula</taxon>
    </lineage>
</organism>